<organism evidence="2 3">
    <name type="scientific">Quillaja saponaria</name>
    <name type="common">Soap bark tree</name>
    <dbReference type="NCBI Taxonomy" id="32244"/>
    <lineage>
        <taxon>Eukaryota</taxon>
        <taxon>Viridiplantae</taxon>
        <taxon>Streptophyta</taxon>
        <taxon>Embryophyta</taxon>
        <taxon>Tracheophyta</taxon>
        <taxon>Spermatophyta</taxon>
        <taxon>Magnoliopsida</taxon>
        <taxon>eudicotyledons</taxon>
        <taxon>Gunneridae</taxon>
        <taxon>Pentapetalae</taxon>
        <taxon>rosids</taxon>
        <taxon>fabids</taxon>
        <taxon>Fabales</taxon>
        <taxon>Quillajaceae</taxon>
        <taxon>Quillaja</taxon>
    </lineage>
</organism>
<evidence type="ECO:0000313" key="2">
    <source>
        <dbReference type="EMBL" id="KAJ7979062.1"/>
    </source>
</evidence>
<feature type="region of interest" description="Disordered" evidence="1">
    <location>
        <begin position="65"/>
        <end position="126"/>
    </location>
</feature>
<name>A0AAD7QCK4_QUISA</name>
<dbReference type="AlphaFoldDB" id="A0AAD7QCK4"/>
<accession>A0AAD7QCK4</accession>
<feature type="compositionally biased region" description="Basic and acidic residues" evidence="1">
    <location>
        <begin position="88"/>
        <end position="103"/>
    </location>
</feature>
<comment type="caution">
    <text evidence="2">The sequence shown here is derived from an EMBL/GenBank/DDBJ whole genome shotgun (WGS) entry which is preliminary data.</text>
</comment>
<proteinExistence type="predicted"/>
<gene>
    <name evidence="2" type="ORF">O6P43_002502</name>
</gene>
<dbReference type="KEGG" id="qsa:O6P43_002502"/>
<evidence type="ECO:0000313" key="3">
    <source>
        <dbReference type="Proteomes" id="UP001163823"/>
    </source>
</evidence>
<evidence type="ECO:0000256" key="1">
    <source>
        <dbReference type="SAM" id="MobiDB-lite"/>
    </source>
</evidence>
<feature type="compositionally biased region" description="Basic and acidic residues" evidence="1">
    <location>
        <begin position="38"/>
        <end position="54"/>
    </location>
</feature>
<dbReference type="Proteomes" id="UP001163823">
    <property type="component" value="Chromosome 2"/>
</dbReference>
<reference evidence="2" key="1">
    <citation type="journal article" date="2023" name="Science">
        <title>Elucidation of the pathway for biosynthesis of saponin adjuvants from the soapbark tree.</title>
        <authorList>
            <person name="Reed J."/>
            <person name="Orme A."/>
            <person name="El-Demerdash A."/>
            <person name="Owen C."/>
            <person name="Martin L.B.B."/>
            <person name="Misra R.C."/>
            <person name="Kikuchi S."/>
            <person name="Rejzek M."/>
            <person name="Martin A.C."/>
            <person name="Harkess A."/>
            <person name="Leebens-Mack J."/>
            <person name="Louveau T."/>
            <person name="Stephenson M.J."/>
            <person name="Osbourn A."/>
        </authorList>
    </citation>
    <scope>NUCLEOTIDE SEQUENCE</scope>
    <source>
        <strain evidence="2">S10</strain>
    </source>
</reference>
<feature type="compositionally biased region" description="Basic residues" evidence="1">
    <location>
        <begin position="115"/>
        <end position="126"/>
    </location>
</feature>
<sequence>MALPLPCLEEVKVDRGFEEAEVDGGFEKAEVDAGFEQDGEHGEGVEHTDIEPRMEVSCEEYEVKVEVESEDDGMKGYDMNDSDEDREEDHFKDYIDPNVHEGEADQESPSPLSAGKKHKMKTTIKK</sequence>
<protein>
    <submittedName>
        <fullName evidence="2">Uncharacterized protein</fullName>
    </submittedName>
</protein>
<feature type="region of interest" description="Disordered" evidence="1">
    <location>
        <begin position="35"/>
        <end position="54"/>
    </location>
</feature>
<keyword evidence="3" id="KW-1185">Reference proteome</keyword>
<feature type="compositionally biased region" description="Basic and acidic residues" evidence="1">
    <location>
        <begin position="65"/>
        <end position="75"/>
    </location>
</feature>
<dbReference type="EMBL" id="JARAOO010000002">
    <property type="protein sequence ID" value="KAJ7979062.1"/>
    <property type="molecule type" value="Genomic_DNA"/>
</dbReference>